<dbReference type="FunFam" id="3.30.70.100:FF:000002">
    <property type="entry name" value="V-type proton ATPase subunit C"/>
    <property type="match status" value="1"/>
</dbReference>
<dbReference type="Gene3D" id="3.30.70.100">
    <property type="match status" value="1"/>
</dbReference>
<accession>A0A813ZHD7</accession>
<proteinExistence type="inferred from homology"/>
<dbReference type="CDD" id="cd14785">
    <property type="entry name" value="V-ATPase_C"/>
    <property type="match status" value="1"/>
</dbReference>
<keyword evidence="6" id="KW-0175">Coiled coil</keyword>
<comment type="subunit">
    <text evidence="5">V-ATPase is a heteromultimeric enzyme made up of two complexes: the ATP-hydrolytic V1 complex and the proton translocation V0 complex. The V1 complex consists of three catalytic AB heterodimers that form a heterohexamer, three peripheral stalks each consisting of EG heterodimers, one central rotor including subunits D and F, and the regulatory subunits C and H. The proton translocation complex V0 consists of the proton transport subunit a, a ring of proteolipid subunits c9c'', rotary subunit d, subunits e and f, and two accessory subunits.</text>
</comment>
<dbReference type="Gene3D" id="3.30.70.1180">
    <property type="entry name" value="Vacuolar atp synthase subunit c, domain 1"/>
    <property type="match status" value="1"/>
</dbReference>
<evidence type="ECO:0000256" key="5">
    <source>
        <dbReference type="RuleBase" id="RU364010"/>
    </source>
</evidence>
<name>A0A813ZHD7_9BILA</name>
<dbReference type="Proteomes" id="UP000663832">
    <property type="component" value="Unassembled WGS sequence"/>
</dbReference>
<organism evidence="7 9">
    <name type="scientific">Adineta steineri</name>
    <dbReference type="NCBI Taxonomy" id="433720"/>
    <lineage>
        <taxon>Eukaryota</taxon>
        <taxon>Metazoa</taxon>
        <taxon>Spiralia</taxon>
        <taxon>Gnathifera</taxon>
        <taxon>Rotifera</taxon>
        <taxon>Eurotatoria</taxon>
        <taxon>Bdelloidea</taxon>
        <taxon>Adinetida</taxon>
        <taxon>Adinetidae</taxon>
        <taxon>Adineta</taxon>
    </lineage>
</organism>
<dbReference type="GO" id="GO:0000221">
    <property type="term" value="C:vacuolar proton-transporting V-type ATPase, V1 domain"/>
    <property type="evidence" value="ECO:0007669"/>
    <property type="project" value="TreeGrafter"/>
</dbReference>
<comment type="similarity">
    <text evidence="1 5">Belongs to the V-ATPase C subunit family.</text>
</comment>
<evidence type="ECO:0000256" key="2">
    <source>
        <dbReference type="ARBA" id="ARBA00022448"/>
    </source>
</evidence>
<evidence type="ECO:0000313" key="7">
    <source>
        <dbReference type="EMBL" id="CAF0898549.1"/>
    </source>
</evidence>
<protein>
    <recommendedName>
        <fullName evidence="5">V-type proton ATPase subunit C</fullName>
    </recommendedName>
</protein>
<keyword evidence="2 5" id="KW-0813">Transport</keyword>
<dbReference type="PANTHER" id="PTHR10137">
    <property type="entry name" value="V-TYPE PROTON ATPASE SUBUNIT C"/>
    <property type="match status" value="1"/>
</dbReference>
<evidence type="ECO:0000313" key="8">
    <source>
        <dbReference type="EMBL" id="CAF0917661.1"/>
    </source>
</evidence>
<dbReference type="Gene3D" id="1.20.1460.10">
    <property type="entry name" value="subunit c (vma5p) of the yeast v-atpase, domain 2"/>
    <property type="match status" value="1"/>
</dbReference>
<evidence type="ECO:0000256" key="4">
    <source>
        <dbReference type="ARBA" id="ARBA00023065"/>
    </source>
</evidence>
<dbReference type="EMBL" id="CAJNOM010000042">
    <property type="protein sequence ID" value="CAF0898549.1"/>
    <property type="molecule type" value="Genomic_DNA"/>
</dbReference>
<dbReference type="AlphaFoldDB" id="A0A813ZHD7"/>
<sequence>MSDEYWIISVPGKSTPKQSFDEICQATTRDNLSANFLFTIPDLKVGTLDSLVALSDDLAKLDTYVEGITKKLTQFFFHDILNDDRNRLTENLVIGPNMLDPTRYVTEFHWDYAKYPIKQSLKNLSEIISRAIIHIENELKLRSQSYNTVKQNLDSLEKKQTGSLLTRNLNDVLKKEHFVLGSEYLKTLLVCVPKGLINEWYAKYETLCAMIVPRTTELIVEDQDYALFTVTLFQKTEDTFRHKCRENKFTVRDFTYDEKAFANEREKLRELEAERQKLHANLVRWLKIHFGESFSALIHIKALRIFVESVLRYGLPVNFDAIVIHPNRKTTKRLREVLERLFGYLDQSDRLNKDEQFDIPGVFSSSQEYYPYVYLKLDLDYIDMNKK</sequence>
<comment type="caution">
    <text evidence="7">The sequence shown here is derived from an EMBL/GenBank/DDBJ whole genome shotgun (WGS) entry which is preliminary data.</text>
</comment>
<dbReference type="OrthoDB" id="6605928at2759"/>
<dbReference type="EMBL" id="CAJNOI010000041">
    <property type="protein sequence ID" value="CAF0917661.1"/>
    <property type="molecule type" value="Genomic_DNA"/>
</dbReference>
<reference evidence="7" key="1">
    <citation type="submission" date="2021-02" db="EMBL/GenBank/DDBJ databases">
        <authorList>
            <person name="Nowell W R."/>
        </authorList>
    </citation>
    <scope>NUCLEOTIDE SEQUENCE</scope>
</reference>
<feature type="coiled-coil region" evidence="6">
    <location>
        <begin position="261"/>
        <end position="288"/>
    </location>
</feature>
<dbReference type="Proteomes" id="UP000663877">
    <property type="component" value="Unassembled WGS sequence"/>
</dbReference>
<keyword evidence="9" id="KW-1185">Reference proteome</keyword>
<keyword evidence="4 5" id="KW-0406">Ion transport</keyword>
<keyword evidence="3 5" id="KW-0375">Hydrogen ion transport</keyword>
<dbReference type="InterPro" id="IPR004907">
    <property type="entry name" value="ATPase_V1-cplx_csu"/>
</dbReference>
<dbReference type="GO" id="GO:0005765">
    <property type="term" value="C:lysosomal membrane"/>
    <property type="evidence" value="ECO:0007669"/>
    <property type="project" value="TreeGrafter"/>
</dbReference>
<dbReference type="PANTHER" id="PTHR10137:SF0">
    <property type="entry name" value="V-TYPE PROTON ATPASE SUBUNIT C"/>
    <property type="match status" value="1"/>
</dbReference>
<evidence type="ECO:0000256" key="6">
    <source>
        <dbReference type="SAM" id="Coils"/>
    </source>
</evidence>
<evidence type="ECO:0000313" key="9">
    <source>
        <dbReference type="Proteomes" id="UP000663832"/>
    </source>
</evidence>
<dbReference type="InterPro" id="IPR036132">
    <property type="entry name" value="Vac_ATP_synth_c_sf"/>
</dbReference>
<dbReference type="Pfam" id="PF03223">
    <property type="entry name" value="V-ATPase_C"/>
    <property type="match status" value="1"/>
</dbReference>
<comment type="function">
    <text evidence="5">Subunit of the V1 complex of vacuolar(H+)-ATPase (V-ATPase), a multisubunit enzyme composed of a peripheral complex (V1) that hydrolyzes ATP and a membrane integral complex (V0) that translocates protons. V-ATPase is responsible for acidifying and maintaining the pH of intracellular compartments and in some cell types, is targeted to the plasma membrane, where it is responsible for acidifying the extracellular environment. Subunit C is necessary for the assembly of the catalytic sector of the enzyme and is likely to have a specific function in its catalytic activity.</text>
</comment>
<dbReference type="SUPFAM" id="SSF118203">
    <property type="entry name" value="Vacuolar ATP synthase subunit C"/>
    <property type="match status" value="1"/>
</dbReference>
<dbReference type="GO" id="GO:0046961">
    <property type="term" value="F:proton-transporting ATPase activity, rotational mechanism"/>
    <property type="evidence" value="ECO:0007669"/>
    <property type="project" value="InterPro"/>
</dbReference>
<evidence type="ECO:0000256" key="3">
    <source>
        <dbReference type="ARBA" id="ARBA00022781"/>
    </source>
</evidence>
<evidence type="ECO:0000256" key="1">
    <source>
        <dbReference type="ARBA" id="ARBA00006138"/>
    </source>
</evidence>
<gene>
    <name evidence="8" type="ORF">BJG266_LOCUS11354</name>
    <name evidence="7" type="ORF">QVE165_LOCUS9347</name>
</gene>